<dbReference type="PANTHER" id="PTHR13421:SF16">
    <property type="entry name" value="SNRNA-ACTIVATING PROTEIN COMPLEX SUBUNIT 3"/>
    <property type="match status" value="1"/>
</dbReference>
<dbReference type="GO" id="GO:0001046">
    <property type="term" value="F:core promoter sequence-specific DNA binding"/>
    <property type="evidence" value="ECO:0007669"/>
    <property type="project" value="TreeGrafter"/>
</dbReference>
<dbReference type="KEGG" id="pbar:105426432"/>
<dbReference type="GO" id="GO:0003681">
    <property type="term" value="F:bent DNA binding"/>
    <property type="evidence" value="ECO:0007669"/>
    <property type="project" value="TreeGrafter"/>
</dbReference>
<evidence type="ECO:0000256" key="5">
    <source>
        <dbReference type="ARBA" id="ARBA00023125"/>
    </source>
</evidence>
<protein>
    <recommendedName>
        <fullName evidence="3">snRNA-activating protein complex subunit 3</fullName>
    </recommendedName>
    <alternativeName>
        <fullName evidence="10">Small nuclear RNA-activating complex polypeptide 3</fullName>
    </alternativeName>
</protein>
<sequence length="385" mass="44810">MKMDQVYKLYDRQASSKICVKDYFQQYSELIKLSKCHEIGKQSEEKIFQLMETDLSQARIVLMKHYCSIDNLTLPIEAANAEEQEKQGYINISERILDNVPLETIKVLKILSKEALIKPKFLNGIPIKYDKLRLSNNNSIMPNEEFLVYVRVYEPFNSQPRSFKYRTNIPVLKLKSVISILGCQTLYELRQKIMCQSDLSITKEISKDPNQKPSLMAKHIYQSGFFYIEDTFYNDTSMPTNIDYSRVILEWAAARDIGPFKIATMDAQINSLCTRFGFPWVYQHQGYCEHLIVLSDARLMSIDDVLALSAYPRIERIRPISGKNCICCGILNVHWIITEHDRIPHDVSYICNRCFISYNYVDGKKVGNFKAYNYPCIPELMSIRK</sequence>
<dbReference type="CTD" id="35787"/>
<dbReference type="PANTHER" id="PTHR13421">
    <property type="entry name" value="SNRNA-ACTIVATING PROTEIN COMPLEX SUBUNIT 3"/>
    <property type="match status" value="1"/>
</dbReference>
<dbReference type="GO" id="GO:0042795">
    <property type="term" value="P:snRNA transcription by RNA polymerase II"/>
    <property type="evidence" value="ECO:0007669"/>
    <property type="project" value="TreeGrafter"/>
</dbReference>
<dbReference type="AlphaFoldDB" id="A0A6I9W2J2"/>
<evidence type="ECO:0000313" key="12">
    <source>
        <dbReference type="RefSeq" id="XP_011635954.1"/>
    </source>
</evidence>
<dbReference type="Pfam" id="PF12251">
    <property type="entry name" value="SNAPC3"/>
    <property type="match status" value="1"/>
</dbReference>
<dbReference type="OrthoDB" id="46583at2759"/>
<evidence type="ECO:0000256" key="6">
    <source>
        <dbReference type="ARBA" id="ARBA00023163"/>
    </source>
</evidence>
<dbReference type="InterPro" id="IPR022042">
    <property type="entry name" value="snRNA-activating_su3"/>
</dbReference>
<dbReference type="GO" id="GO:0000978">
    <property type="term" value="F:RNA polymerase II cis-regulatory region sequence-specific DNA binding"/>
    <property type="evidence" value="ECO:0007669"/>
    <property type="project" value="TreeGrafter"/>
</dbReference>
<keyword evidence="11" id="KW-1185">Reference proteome</keyword>
<accession>A0A6I9W2J2</accession>
<dbReference type="Proteomes" id="UP000504615">
    <property type="component" value="Unplaced"/>
</dbReference>
<evidence type="ECO:0000256" key="8">
    <source>
        <dbReference type="ARBA" id="ARBA00025193"/>
    </source>
</evidence>
<name>A0A6I9W2J2_9HYME</name>
<dbReference type="GeneID" id="105426432"/>
<evidence type="ECO:0000313" key="11">
    <source>
        <dbReference type="Proteomes" id="UP000504615"/>
    </source>
</evidence>
<organism evidence="11 12">
    <name type="scientific">Pogonomyrmex barbatus</name>
    <name type="common">red harvester ant</name>
    <dbReference type="NCBI Taxonomy" id="144034"/>
    <lineage>
        <taxon>Eukaryota</taxon>
        <taxon>Metazoa</taxon>
        <taxon>Ecdysozoa</taxon>
        <taxon>Arthropoda</taxon>
        <taxon>Hexapoda</taxon>
        <taxon>Insecta</taxon>
        <taxon>Pterygota</taxon>
        <taxon>Neoptera</taxon>
        <taxon>Endopterygota</taxon>
        <taxon>Hymenoptera</taxon>
        <taxon>Apocrita</taxon>
        <taxon>Aculeata</taxon>
        <taxon>Formicoidea</taxon>
        <taxon>Formicidae</taxon>
        <taxon>Myrmicinae</taxon>
        <taxon>Pogonomyrmex</taxon>
    </lineage>
</organism>
<comment type="function">
    <text evidence="8">Part of the SNAPc complex required for the transcription of both RNA polymerase II and III small-nuclear RNA genes. Binds to the proximal sequence element (PSE), a non-TATA-box basal promoter element common to these 2 types of genes. Recruits TBP and BRF2 to the U6 snRNA TATA box.</text>
</comment>
<comment type="subcellular location">
    <subcellularLocation>
        <location evidence="1">Nucleus</location>
    </subcellularLocation>
</comment>
<keyword evidence="6" id="KW-0804">Transcription</keyword>
<evidence type="ECO:0000256" key="9">
    <source>
        <dbReference type="ARBA" id="ARBA00025958"/>
    </source>
</evidence>
<dbReference type="RefSeq" id="XP_011635954.1">
    <property type="nucleotide sequence ID" value="XM_011637652.2"/>
</dbReference>
<evidence type="ECO:0000256" key="4">
    <source>
        <dbReference type="ARBA" id="ARBA00023015"/>
    </source>
</evidence>
<dbReference type="GO" id="GO:0001006">
    <property type="term" value="F:RNA polymerase III type 3 promoter sequence-specific DNA binding"/>
    <property type="evidence" value="ECO:0007669"/>
    <property type="project" value="TreeGrafter"/>
</dbReference>
<gene>
    <name evidence="12" type="primary">LOC105426432</name>
</gene>
<keyword evidence="5" id="KW-0238">DNA-binding</keyword>
<reference evidence="12" key="1">
    <citation type="submission" date="2025-08" db="UniProtKB">
        <authorList>
            <consortium name="RefSeq"/>
        </authorList>
    </citation>
    <scope>IDENTIFICATION</scope>
</reference>
<dbReference type="GO" id="GO:0005634">
    <property type="term" value="C:nucleus"/>
    <property type="evidence" value="ECO:0007669"/>
    <property type="project" value="UniProtKB-SubCell"/>
</dbReference>
<keyword evidence="7" id="KW-0539">Nucleus</keyword>
<evidence type="ECO:0000256" key="10">
    <source>
        <dbReference type="ARBA" id="ARBA00029606"/>
    </source>
</evidence>
<comment type="similarity">
    <text evidence="2">Belongs to the SNAPC3/SRD2 family.</text>
</comment>
<dbReference type="GO" id="GO:0019185">
    <property type="term" value="C:snRNA-activating protein complex"/>
    <property type="evidence" value="ECO:0007669"/>
    <property type="project" value="TreeGrafter"/>
</dbReference>
<evidence type="ECO:0000256" key="1">
    <source>
        <dbReference type="ARBA" id="ARBA00004123"/>
    </source>
</evidence>
<evidence type="ECO:0000256" key="2">
    <source>
        <dbReference type="ARBA" id="ARBA00010410"/>
    </source>
</evidence>
<keyword evidence="4" id="KW-0805">Transcription regulation</keyword>
<proteinExistence type="inferred from homology"/>
<comment type="subunit">
    <text evidence="9">Part of the SNAPc complex composed of 5 subunits: SNAPC1, SNAPC2, SNAPC3, SNAPC4 and SNAPC5. SNAPC3 interacts with SNAPC1.</text>
</comment>
<evidence type="ECO:0000256" key="3">
    <source>
        <dbReference type="ARBA" id="ARBA00013634"/>
    </source>
</evidence>
<dbReference type="GO" id="GO:0042796">
    <property type="term" value="P:snRNA transcription by RNA polymerase III"/>
    <property type="evidence" value="ECO:0007669"/>
    <property type="project" value="TreeGrafter"/>
</dbReference>
<evidence type="ECO:0000256" key="7">
    <source>
        <dbReference type="ARBA" id="ARBA00023242"/>
    </source>
</evidence>